<evidence type="ECO:0000313" key="4">
    <source>
        <dbReference type="Proteomes" id="UP000235828"/>
    </source>
</evidence>
<evidence type="ECO:0000256" key="1">
    <source>
        <dbReference type="SAM" id="Phobius"/>
    </source>
</evidence>
<feature type="transmembrane region" description="Helical" evidence="1">
    <location>
        <begin position="68"/>
        <end position="87"/>
    </location>
</feature>
<dbReference type="KEGG" id="vta:B0116"/>
<dbReference type="RefSeq" id="WP_102524124.1">
    <property type="nucleotide sequence ID" value="NZ_LT960612.1"/>
</dbReference>
<dbReference type="PIRSF" id="PIRSF016919">
    <property type="entry name" value="HupE_UreJ"/>
    <property type="match status" value="1"/>
</dbReference>
<feature type="transmembrane region" description="Helical" evidence="1">
    <location>
        <begin position="142"/>
        <end position="163"/>
    </location>
</feature>
<feature type="transmembrane region" description="Helical" evidence="1">
    <location>
        <begin position="118"/>
        <end position="136"/>
    </location>
</feature>
<dbReference type="EMBL" id="LT960612">
    <property type="protein sequence ID" value="SON51727.1"/>
    <property type="molecule type" value="Genomic_DNA"/>
</dbReference>
<dbReference type="InterPro" id="IPR007038">
    <property type="entry name" value="HupE_UreJ"/>
</dbReference>
<feature type="signal peptide" evidence="2">
    <location>
        <begin position="1"/>
        <end position="22"/>
    </location>
</feature>
<feature type="transmembrane region" description="Helical" evidence="1">
    <location>
        <begin position="93"/>
        <end position="111"/>
    </location>
</feature>
<sequence length="191" mass="19744">MKKSSIQVLALAAVFAPQAALAHVGDHGLINSFSQGFQHPIFGLDHLLVLLAMGVVAQQATTKKGKALIVLGVIGSMFLGTMVGKLAGAVSGLEFLILGSAFVAAGTIWKARDTSNTLSTVLMSISIGLVLFHGWAHGAELHGAALMQFIPGMLLSSSLLLFVGYQSANFLPKKLIAGVVASSGFFLALLG</sequence>
<protein>
    <submittedName>
        <fullName evidence="3">HupE-UreJ family metal transporter</fullName>
    </submittedName>
</protein>
<organism evidence="3 4">
    <name type="scientific">Vibrio tapetis subsp. tapetis</name>
    <dbReference type="NCBI Taxonomy" id="1671868"/>
    <lineage>
        <taxon>Bacteria</taxon>
        <taxon>Pseudomonadati</taxon>
        <taxon>Pseudomonadota</taxon>
        <taxon>Gammaproteobacteria</taxon>
        <taxon>Vibrionales</taxon>
        <taxon>Vibrionaceae</taxon>
        <taxon>Vibrio</taxon>
    </lineage>
</organism>
<evidence type="ECO:0000313" key="3">
    <source>
        <dbReference type="EMBL" id="SON51727.1"/>
    </source>
</evidence>
<keyword evidence="1" id="KW-0472">Membrane</keyword>
<accession>A0A2N8ZIK6</accession>
<feature type="chain" id="PRO_5014951609" evidence="2">
    <location>
        <begin position="23"/>
        <end position="191"/>
    </location>
</feature>
<keyword evidence="1" id="KW-1133">Transmembrane helix</keyword>
<proteinExistence type="predicted"/>
<keyword evidence="1" id="KW-0812">Transmembrane</keyword>
<dbReference type="Proteomes" id="UP000235828">
    <property type="component" value="Chromosome B"/>
</dbReference>
<name>A0A2N8ZIK6_9VIBR</name>
<dbReference type="Pfam" id="PF04955">
    <property type="entry name" value="HupE_UreJ"/>
    <property type="match status" value="1"/>
</dbReference>
<gene>
    <name evidence="3" type="ORF">VTAP4600_B0116</name>
</gene>
<dbReference type="OrthoDB" id="9808192at2"/>
<reference evidence="3 4" key="1">
    <citation type="submission" date="2017-10" db="EMBL/GenBank/DDBJ databases">
        <authorList>
            <person name="Banno H."/>
            <person name="Chua N.-H."/>
        </authorList>
    </citation>
    <scope>NUCLEOTIDE SEQUENCE [LARGE SCALE GENOMIC DNA]</scope>
    <source>
        <strain evidence="3">Vibrio tapetis CECT4600</strain>
    </source>
</reference>
<keyword evidence="4" id="KW-1185">Reference proteome</keyword>
<keyword evidence="2" id="KW-0732">Signal</keyword>
<dbReference type="AlphaFoldDB" id="A0A2N8ZIK6"/>
<evidence type="ECO:0000256" key="2">
    <source>
        <dbReference type="SAM" id="SignalP"/>
    </source>
</evidence>